<name>A0A857DFY2_9FIRM</name>
<keyword evidence="4" id="KW-0472">Membrane</keyword>
<dbReference type="CDD" id="cd06438">
    <property type="entry name" value="EpsO_like"/>
    <property type="match status" value="1"/>
</dbReference>
<feature type="transmembrane region" description="Helical" evidence="4">
    <location>
        <begin position="370"/>
        <end position="393"/>
    </location>
</feature>
<dbReference type="Proteomes" id="UP000430508">
    <property type="component" value="Chromosome"/>
</dbReference>
<dbReference type="PANTHER" id="PTHR43630">
    <property type="entry name" value="POLY-BETA-1,6-N-ACETYL-D-GLUCOSAMINE SYNTHASE"/>
    <property type="match status" value="1"/>
</dbReference>
<evidence type="ECO:0000256" key="2">
    <source>
        <dbReference type="ARBA" id="ARBA00022676"/>
    </source>
</evidence>
<evidence type="ECO:0000313" key="6">
    <source>
        <dbReference type="Proteomes" id="UP000430508"/>
    </source>
</evidence>
<feature type="transmembrane region" description="Helical" evidence="4">
    <location>
        <begin position="12"/>
        <end position="32"/>
    </location>
</feature>
<proteinExistence type="inferred from homology"/>
<dbReference type="Gene3D" id="3.90.550.10">
    <property type="entry name" value="Spore Coat Polysaccharide Biosynthesis Protein SpsA, Chain A"/>
    <property type="match status" value="1"/>
</dbReference>
<evidence type="ECO:0000313" key="5">
    <source>
        <dbReference type="EMBL" id="QGZ99411.1"/>
    </source>
</evidence>
<dbReference type="AlphaFoldDB" id="A0A857DFY2"/>
<evidence type="ECO:0000256" key="1">
    <source>
        <dbReference type="ARBA" id="ARBA00006739"/>
    </source>
</evidence>
<accession>A0A857DFY2</accession>
<keyword evidence="3 5" id="KW-0808">Transferase</keyword>
<evidence type="ECO:0000256" key="4">
    <source>
        <dbReference type="SAM" id="Phobius"/>
    </source>
</evidence>
<organism evidence="5 6">
    <name type="scientific">Dehalobacter restrictus</name>
    <dbReference type="NCBI Taxonomy" id="55583"/>
    <lineage>
        <taxon>Bacteria</taxon>
        <taxon>Bacillati</taxon>
        <taxon>Bacillota</taxon>
        <taxon>Clostridia</taxon>
        <taxon>Eubacteriales</taxon>
        <taxon>Desulfitobacteriaceae</taxon>
        <taxon>Dehalobacter</taxon>
    </lineage>
</organism>
<feature type="transmembrane region" description="Helical" evidence="4">
    <location>
        <begin position="312"/>
        <end position="333"/>
    </location>
</feature>
<protein>
    <submittedName>
        <fullName evidence="5">Glycosyltransferase</fullName>
    </submittedName>
</protein>
<dbReference type="SUPFAM" id="SSF53448">
    <property type="entry name" value="Nucleotide-diphospho-sugar transferases"/>
    <property type="match status" value="1"/>
</dbReference>
<sequence>MDSFSNIVQEIFNVTMISLQVIIIFVTLYYFILSILGMRRKPEDDEFEPKNRFAIVVAAHNEQRVIAPLINNLKNLDYPRELFDIFVVADNCTDNTAYLAKKAGAYVYKRFDETKRGKGYALEYLFSKIFALDHTYDAFVLFDADNLVKGNFLREMNKKLCQGDQIIQGYVDSKNPYDTWVTTSFSIAFWMMNRLVQLARFNFGVSNTLAGTGMCISYDVLKKFGWGAHSLVEDLEFTMKALVYGIKTSWAHDAVVYDEKPLSFVQSCHQRKRWAQGQVDVACRYLPILLVKGFREKKWLYFDAAMHLFQPFFLIISASFILMQVLFFLRPYYVNLFIDYIPAGVWQVLSGSVVVFAILSLYLDKKPTKAYFGLILYPIFMYSWIPIIIAGFIHRNKKEWSHTLHTRSINYEEIRAEEKVSTS</sequence>
<reference evidence="5 6" key="1">
    <citation type="submission" date="2019-12" db="EMBL/GenBank/DDBJ databases">
        <title>Sequence classification of anaerobic respiratory reductive dehalogenases: First we see many, then we see few.</title>
        <authorList>
            <person name="Molenda O."/>
            <person name="Puentes Jacome L.A."/>
            <person name="Cao X."/>
            <person name="Nesbo C.L."/>
            <person name="Tang S."/>
            <person name="Morson N."/>
            <person name="Patron J."/>
            <person name="Lomheim L."/>
            <person name="Wishart D.S."/>
            <person name="Edwards E.A."/>
        </authorList>
    </citation>
    <scope>NUCLEOTIDE SEQUENCE [LARGE SCALE GENOMIC DNA]</scope>
    <source>
        <strain evidence="5 6">12DCA</strain>
    </source>
</reference>
<dbReference type="InterPro" id="IPR029044">
    <property type="entry name" value="Nucleotide-diphossugar_trans"/>
</dbReference>
<evidence type="ECO:0000256" key="3">
    <source>
        <dbReference type="ARBA" id="ARBA00022679"/>
    </source>
</evidence>
<dbReference type="Pfam" id="PF13641">
    <property type="entry name" value="Glyco_tranf_2_3"/>
    <property type="match status" value="1"/>
</dbReference>
<dbReference type="EMBL" id="CP046996">
    <property type="protein sequence ID" value="QGZ99411.1"/>
    <property type="molecule type" value="Genomic_DNA"/>
</dbReference>
<keyword evidence="4" id="KW-0812">Transmembrane</keyword>
<feature type="transmembrane region" description="Helical" evidence="4">
    <location>
        <begin position="345"/>
        <end position="363"/>
    </location>
</feature>
<dbReference type="PANTHER" id="PTHR43630:SF1">
    <property type="entry name" value="POLY-BETA-1,6-N-ACETYL-D-GLUCOSAMINE SYNTHASE"/>
    <property type="match status" value="1"/>
</dbReference>
<keyword evidence="4" id="KW-1133">Transmembrane helix</keyword>
<comment type="similarity">
    <text evidence="1">Belongs to the glycosyltransferase 2 family.</text>
</comment>
<gene>
    <name evidence="5" type="ORF">GQ588_01360</name>
</gene>
<dbReference type="RefSeq" id="WP_019226700.1">
    <property type="nucleotide sequence ID" value="NZ_CP046996.1"/>
</dbReference>
<dbReference type="GO" id="GO:0016757">
    <property type="term" value="F:glycosyltransferase activity"/>
    <property type="evidence" value="ECO:0007669"/>
    <property type="project" value="UniProtKB-KW"/>
</dbReference>
<keyword evidence="2" id="KW-0328">Glycosyltransferase</keyword>